<keyword evidence="2" id="KW-0789">Thiol protease inhibitor</keyword>
<evidence type="ECO:0000313" key="6">
    <source>
        <dbReference type="Proteomes" id="UP000311713"/>
    </source>
</evidence>
<dbReference type="InterPro" id="IPR036331">
    <property type="entry name" value="Chagasin-like_sf"/>
</dbReference>
<evidence type="ECO:0000256" key="1">
    <source>
        <dbReference type="ARBA" id="ARBA00022690"/>
    </source>
</evidence>
<feature type="compositionally biased region" description="Basic residues" evidence="3">
    <location>
        <begin position="22"/>
        <end position="42"/>
    </location>
</feature>
<evidence type="ECO:0000256" key="2">
    <source>
        <dbReference type="ARBA" id="ARBA00022704"/>
    </source>
</evidence>
<reference evidence="5 6" key="1">
    <citation type="submission" date="2019-06" db="EMBL/GenBank/DDBJ databases">
        <title>Draft genome of Streptomyces sedi sp. JCM16909.</title>
        <authorList>
            <person name="Klykleung N."/>
            <person name="Tanasupawat S."/>
            <person name="Kudo T."/>
            <person name="Yuki M."/>
            <person name="Ohkuma M."/>
        </authorList>
    </citation>
    <scope>NUCLEOTIDE SEQUENCE [LARGE SCALE GENOMIC DNA]</scope>
    <source>
        <strain evidence="5 6">JCM 16909</strain>
    </source>
</reference>
<gene>
    <name evidence="5" type="ORF">FH715_24660</name>
</gene>
<dbReference type="AlphaFoldDB" id="A0A5C4URM8"/>
<organism evidence="5 6">
    <name type="scientific">Streptomyces sedi</name>
    <dbReference type="NCBI Taxonomy" id="555059"/>
    <lineage>
        <taxon>Bacteria</taxon>
        <taxon>Bacillati</taxon>
        <taxon>Actinomycetota</taxon>
        <taxon>Actinomycetes</taxon>
        <taxon>Kitasatosporales</taxon>
        <taxon>Streptomycetaceae</taxon>
        <taxon>Streptomyces</taxon>
    </lineage>
</organism>
<dbReference type="EMBL" id="VDGT01000024">
    <property type="protein sequence ID" value="TNM26188.1"/>
    <property type="molecule type" value="Genomic_DNA"/>
</dbReference>
<feature type="region of interest" description="Disordered" evidence="3">
    <location>
        <begin position="1"/>
        <end position="84"/>
    </location>
</feature>
<dbReference type="GO" id="GO:0004869">
    <property type="term" value="F:cysteine-type endopeptidase inhibitor activity"/>
    <property type="evidence" value="ECO:0007669"/>
    <property type="project" value="UniProtKB-KW"/>
</dbReference>
<evidence type="ECO:0000313" key="5">
    <source>
        <dbReference type="EMBL" id="TNM26188.1"/>
    </source>
</evidence>
<comment type="caution">
    <text evidence="5">The sequence shown here is derived from an EMBL/GenBank/DDBJ whole genome shotgun (WGS) entry which is preliminary data.</text>
</comment>
<feature type="compositionally biased region" description="Gly residues" evidence="3">
    <location>
        <begin position="57"/>
        <end position="66"/>
    </location>
</feature>
<dbReference type="Pfam" id="PF09394">
    <property type="entry name" value="Inhibitor_I42"/>
    <property type="match status" value="1"/>
</dbReference>
<dbReference type="PANTHER" id="PTHR36530">
    <property type="entry name" value="INHIBITOR OF CYSTEINE PEPTIDASE"/>
    <property type="match status" value="1"/>
</dbReference>
<keyword evidence="1" id="KW-0646">Protease inhibitor</keyword>
<dbReference type="InterPro" id="IPR052781">
    <property type="entry name" value="Cys_protease_inhibitor_I42"/>
</dbReference>
<dbReference type="Proteomes" id="UP000311713">
    <property type="component" value="Unassembled WGS sequence"/>
</dbReference>
<dbReference type="InterPro" id="IPR018990">
    <property type="entry name" value="Prot_inh_I42_chagasin"/>
</dbReference>
<accession>A0A5C4URM8</accession>
<protein>
    <recommendedName>
        <fullName evidence="4">Proteinase inhibitor I42 chagasin domain-containing protein</fullName>
    </recommendedName>
</protein>
<keyword evidence="6" id="KW-1185">Reference proteome</keyword>
<feature type="domain" description="Proteinase inhibitor I42 chagasin" evidence="4">
    <location>
        <begin position="122"/>
        <end position="211"/>
    </location>
</feature>
<sequence length="215" mass="22276">MSRAPAYPAPAGPLPRAGTATPRHHVTAGGGRPRRSVARRAQRVTEGTACDTRGVGDVKGTGGVRSGRGTRAGARDGTRGTRRRVAGPVAAALALLLAATGCGDGGSSEEARFDDPAEPVEVEAGESFVLALRENPSVGHAWTLIDPEPDDSVVRADGDDFETDEPDQVGSGGTRLLRFEAVAPGATTITLTRLYRGEHEPETDRAFDVEVADAG</sequence>
<proteinExistence type="predicted"/>
<name>A0A5C4URM8_9ACTN</name>
<dbReference type="Gene3D" id="2.60.40.2020">
    <property type="match status" value="1"/>
</dbReference>
<evidence type="ECO:0000256" key="3">
    <source>
        <dbReference type="SAM" id="MobiDB-lite"/>
    </source>
</evidence>
<dbReference type="OrthoDB" id="4262923at2"/>
<dbReference type="PANTHER" id="PTHR36530:SF1">
    <property type="entry name" value="AMOEBIASIN-1"/>
    <property type="match status" value="1"/>
</dbReference>
<dbReference type="SUPFAM" id="SSF141066">
    <property type="entry name" value="ICP-like"/>
    <property type="match status" value="1"/>
</dbReference>
<evidence type="ECO:0000259" key="4">
    <source>
        <dbReference type="Pfam" id="PF09394"/>
    </source>
</evidence>